<accession>A0A1M5ADD4</accession>
<evidence type="ECO:0000313" key="2">
    <source>
        <dbReference type="Proteomes" id="UP000184533"/>
    </source>
</evidence>
<sequence>MTSSCRTCVVICYWTGRSSKPLFKLLSAMQSIRAGAPFDVVIVCNGGDAAPLEIPPRFSTMSIRVINRENTGWNLGAWEAGWRASPGYEYFLFLQAECFIKTEGWLHRFEHRMDFDAGMGLLGERIMWNGMTWDYAKARTALDLSDQPEILTNFESYRHNLRQKGIEPGALGTHVVSIILFTRRSILEDVDGFPLMGDTYVEAVSCEIGLSKNVENKGYRISQLGDDAFCTIGHTQWTALDHLKTTAFDYGRRIYRSVFPRT</sequence>
<protein>
    <recommendedName>
        <fullName evidence="3">Glycosyl transferase family 2</fullName>
    </recommendedName>
</protein>
<dbReference type="Gene3D" id="3.90.550.10">
    <property type="entry name" value="Spore Coat Polysaccharide Biosynthesis Protein SpsA, Chain A"/>
    <property type="match status" value="1"/>
</dbReference>
<evidence type="ECO:0000313" key="1">
    <source>
        <dbReference type="EMBL" id="SHF28154.1"/>
    </source>
</evidence>
<evidence type="ECO:0008006" key="3">
    <source>
        <dbReference type="Google" id="ProtNLM"/>
    </source>
</evidence>
<organism evidence="1 2">
    <name type="scientific">Devosia limi DSM 17137</name>
    <dbReference type="NCBI Taxonomy" id="1121477"/>
    <lineage>
        <taxon>Bacteria</taxon>
        <taxon>Pseudomonadati</taxon>
        <taxon>Pseudomonadota</taxon>
        <taxon>Alphaproteobacteria</taxon>
        <taxon>Hyphomicrobiales</taxon>
        <taxon>Devosiaceae</taxon>
        <taxon>Devosia</taxon>
    </lineage>
</organism>
<dbReference type="SUPFAM" id="SSF53448">
    <property type="entry name" value="Nucleotide-diphospho-sugar transferases"/>
    <property type="match status" value="1"/>
</dbReference>
<dbReference type="Proteomes" id="UP000184533">
    <property type="component" value="Unassembled WGS sequence"/>
</dbReference>
<dbReference type="CDD" id="cd00761">
    <property type="entry name" value="Glyco_tranf_GTA_type"/>
    <property type="match status" value="1"/>
</dbReference>
<gene>
    <name evidence="1" type="ORF">SAMN02745223_02201</name>
</gene>
<reference evidence="1 2" key="1">
    <citation type="submission" date="2016-11" db="EMBL/GenBank/DDBJ databases">
        <authorList>
            <person name="Jaros S."/>
            <person name="Januszkiewicz K."/>
            <person name="Wedrychowicz H."/>
        </authorList>
    </citation>
    <scope>NUCLEOTIDE SEQUENCE [LARGE SCALE GENOMIC DNA]</scope>
    <source>
        <strain evidence="1 2">DSM 17137</strain>
    </source>
</reference>
<name>A0A1M5ADD4_9HYPH</name>
<proteinExistence type="predicted"/>
<dbReference type="EMBL" id="FQVC01000006">
    <property type="protein sequence ID" value="SHF28154.1"/>
    <property type="molecule type" value="Genomic_DNA"/>
</dbReference>
<dbReference type="InterPro" id="IPR029044">
    <property type="entry name" value="Nucleotide-diphossugar_trans"/>
</dbReference>
<dbReference type="AlphaFoldDB" id="A0A1M5ADD4"/>